<name>A0A7R9EYG2_9NEOP</name>
<dbReference type="AlphaFoldDB" id="A0A7R9EYG2"/>
<proteinExistence type="predicted"/>
<gene>
    <name evidence="2" type="ORF">TBIB3V08_LOCUS5744</name>
</gene>
<organism evidence="2">
    <name type="scientific">Timema bartmani</name>
    <dbReference type="NCBI Taxonomy" id="61472"/>
    <lineage>
        <taxon>Eukaryota</taxon>
        <taxon>Metazoa</taxon>
        <taxon>Ecdysozoa</taxon>
        <taxon>Arthropoda</taxon>
        <taxon>Hexapoda</taxon>
        <taxon>Insecta</taxon>
        <taxon>Pterygota</taxon>
        <taxon>Neoptera</taxon>
        <taxon>Polyneoptera</taxon>
        <taxon>Phasmatodea</taxon>
        <taxon>Timematodea</taxon>
        <taxon>Timematoidea</taxon>
        <taxon>Timematidae</taxon>
        <taxon>Timema</taxon>
    </lineage>
</organism>
<protein>
    <submittedName>
        <fullName evidence="2">Uncharacterized protein</fullName>
    </submittedName>
</protein>
<evidence type="ECO:0000313" key="2">
    <source>
        <dbReference type="EMBL" id="CAD7443335.1"/>
    </source>
</evidence>
<reference evidence="2" key="1">
    <citation type="submission" date="2020-11" db="EMBL/GenBank/DDBJ databases">
        <authorList>
            <person name="Tran Van P."/>
        </authorList>
    </citation>
    <scope>NUCLEOTIDE SEQUENCE</scope>
</reference>
<evidence type="ECO:0000256" key="1">
    <source>
        <dbReference type="SAM" id="MobiDB-lite"/>
    </source>
</evidence>
<dbReference type="EMBL" id="OD566093">
    <property type="protein sequence ID" value="CAD7443335.1"/>
    <property type="molecule type" value="Genomic_DNA"/>
</dbReference>
<feature type="compositionally biased region" description="Acidic residues" evidence="1">
    <location>
        <begin position="104"/>
        <end position="116"/>
    </location>
</feature>
<sequence length="172" mass="19646">MQRKADEFPLRAIEGIVASWRAMRLAVIANCFRHAYFVLPVNKEAAVRVLPAAASAEDPDDPPPVDATPDCTYEEYIAADDDITVWGTLDNTNIIREQQKFRDEEGEEEMEEEPEDIPMTKEVLKAGDDYSRARKRQGASKELWSQFHNVKDFFKQTGAKKNQASIMDFFKN</sequence>
<accession>A0A7R9EYG2</accession>
<feature type="region of interest" description="Disordered" evidence="1">
    <location>
        <begin position="101"/>
        <end position="121"/>
    </location>
</feature>